<sequence length="251" mass="28179">MPHTTGYRSLLVQHPREINGQLDHVVADFTGVVLRLRVKSTILIGIVLLYRSPLIQKFRECEAHVAAILSALLDSRDIFRSLPRTFVHTLLVALSCEYIGCIVRTLPLSPGWQLVNSFPGILPHTLLVLTSSRPRFHGTHILLTASLLRFSRYGLQFPHLRFCASSLISCLSYKFSQQLAILIDNDFMQFHVHQRFLWVVLHVVVCRILRGSQQIRQISQNTVASSLSLEAATSALDMLPGMSAISEAMPT</sequence>
<reference evidence="1 2" key="2">
    <citation type="journal article" date="2012" name="Proc. Natl. Acad. Sci. U.S.A.">
        <title>Antigenic diversity is generated by distinct evolutionary mechanisms in African trypanosome species.</title>
        <authorList>
            <person name="Jackson A.P."/>
            <person name="Berry A."/>
            <person name="Aslett M."/>
            <person name="Allison H.C."/>
            <person name="Burton P."/>
            <person name="Vavrova-Anderson J."/>
            <person name="Brown R."/>
            <person name="Browne H."/>
            <person name="Corton N."/>
            <person name="Hauser H."/>
            <person name="Gamble J."/>
            <person name="Gilderthorp R."/>
            <person name="Marcello L."/>
            <person name="McQuillan J."/>
            <person name="Otto T.D."/>
            <person name="Quail M.A."/>
            <person name="Sanders M.J."/>
            <person name="van Tonder A."/>
            <person name="Ginger M.L."/>
            <person name="Field M.C."/>
            <person name="Barry J.D."/>
            <person name="Hertz-Fowler C."/>
            <person name="Berriman M."/>
        </authorList>
    </citation>
    <scope>NUCLEOTIDE SEQUENCE [LARGE SCALE GENOMIC DNA]</scope>
    <source>
        <strain evidence="1 2">IL3000</strain>
    </source>
</reference>
<dbReference type="Proteomes" id="UP000000702">
    <property type="component" value="Unassembled WGS sequence"/>
</dbReference>
<protein>
    <submittedName>
        <fullName evidence="1">WGS project CAEQ00000000 data, annotated contig 481</fullName>
    </submittedName>
</protein>
<comment type="caution">
    <text evidence="1">The sequence shown here is derived from an EMBL/GenBank/DDBJ whole genome shotgun (WGS) entry which is preliminary data.</text>
</comment>
<accession>F9WGA8</accession>
<organism evidence="1 2">
    <name type="scientific">Trypanosoma congolense (strain IL3000)</name>
    <dbReference type="NCBI Taxonomy" id="1068625"/>
    <lineage>
        <taxon>Eukaryota</taxon>
        <taxon>Discoba</taxon>
        <taxon>Euglenozoa</taxon>
        <taxon>Kinetoplastea</taxon>
        <taxon>Metakinetoplastina</taxon>
        <taxon>Trypanosomatida</taxon>
        <taxon>Trypanosomatidae</taxon>
        <taxon>Trypanosoma</taxon>
        <taxon>Nannomonas</taxon>
    </lineage>
</organism>
<name>F9WGA8_TRYCI</name>
<evidence type="ECO:0000313" key="1">
    <source>
        <dbReference type="EMBL" id="CCD16342.1"/>
    </source>
</evidence>
<dbReference type="EMBL" id="CAEQ01002249">
    <property type="protein sequence ID" value="CCD16342.1"/>
    <property type="molecule type" value="Genomic_DNA"/>
</dbReference>
<proteinExistence type="predicted"/>
<dbReference type="AlphaFoldDB" id="F9WGA8"/>
<dbReference type="VEuPathDB" id="TriTrypDB:TcIL3000_0_12810"/>
<keyword evidence="2" id="KW-1185">Reference proteome</keyword>
<evidence type="ECO:0000313" key="2">
    <source>
        <dbReference type="Proteomes" id="UP000000702"/>
    </source>
</evidence>
<gene>
    <name evidence="1" type="ORF">TCIL3000_0_12810</name>
</gene>
<reference evidence="2" key="1">
    <citation type="submission" date="2011-07" db="EMBL/GenBank/DDBJ databases">
        <title>Divergent evolution of antigenic variation in African trypanosomes.</title>
        <authorList>
            <person name="Jackson A.P."/>
            <person name="Berry A."/>
            <person name="Allison H.C."/>
            <person name="Burton P."/>
            <person name="Anderson J."/>
            <person name="Aslett M."/>
            <person name="Brown R."/>
            <person name="Corton N."/>
            <person name="Harris D."/>
            <person name="Hauser H."/>
            <person name="Gamble J."/>
            <person name="Gilderthorp R."/>
            <person name="McQuillan J."/>
            <person name="Quail M.A."/>
            <person name="Sanders M."/>
            <person name="Van Tonder A."/>
            <person name="Ginger M.L."/>
            <person name="Donelson J.E."/>
            <person name="Field M.C."/>
            <person name="Barry J.D."/>
            <person name="Berriman M."/>
            <person name="Hertz-Fowler C."/>
        </authorList>
    </citation>
    <scope>NUCLEOTIDE SEQUENCE [LARGE SCALE GENOMIC DNA]</scope>
    <source>
        <strain evidence="2">IL3000</strain>
    </source>
</reference>